<keyword evidence="2 7" id="KW-0808">Transferase</keyword>
<evidence type="ECO:0000256" key="5">
    <source>
        <dbReference type="ARBA" id="ARBA00022840"/>
    </source>
</evidence>
<dbReference type="InterPro" id="IPR017583">
    <property type="entry name" value="Tagatose/fructose_Pkinase"/>
</dbReference>
<dbReference type="EMBL" id="JBGFTR010000001">
    <property type="protein sequence ID" value="MFH7563809.1"/>
    <property type="molecule type" value="Genomic_DNA"/>
</dbReference>
<comment type="catalytic activity">
    <reaction evidence="6 8">
        <text>beta-D-fructose 1-phosphate + ATP = beta-D-fructose 1,6-bisphosphate + ADP + H(+)</text>
        <dbReference type="Rhea" id="RHEA:14213"/>
        <dbReference type="ChEBI" id="CHEBI:15378"/>
        <dbReference type="ChEBI" id="CHEBI:30616"/>
        <dbReference type="ChEBI" id="CHEBI:32966"/>
        <dbReference type="ChEBI" id="CHEBI:138881"/>
        <dbReference type="ChEBI" id="CHEBI:456216"/>
        <dbReference type="EC" id="2.7.1.56"/>
    </reaction>
</comment>
<keyword evidence="5 8" id="KW-0067">ATP-binding</keyword>
<dbReference type="CDD" id="cd01164">
    <property type="entry name" value="FruK_PfkB_like"/>
    <property type="match status" value="1"/>
</dbReference>
<evidence type="ECO:0000256" key="2">
    <source>
        <dbReference type="ARBA" id="ARBA00022679"/>
    </source>
</evidence>
<keyword evidence="3 8" id="KW-0547">Nucleotide-binding</keyword>
<evidence type="ECO:0000256" key="4">
    <source>
        <dbReference type="ARBA" id="ARBA00022777"/>
    </source>
</evidence>
<dbReference type="SUPFAM" id="SSF53613">
    <property type="entry name" value="Ribokinase-like"/>
    <property type="match status" value="1"/>
</dbReference>
<proteinExistence type="inferred from homology"/>
<evidence type="ECO:0000256" key="1">
    <source>
        <dbReference type="ARBA" id="ARBA00010688"/>
    </source>
</evidence>
<name>A0ABW7NXB0_9GAMM</name>
<dbReference type="PANTHER" id="PTHR46566:SF5">
    <property type="entry name" value="1-PHOSPHOFRUCTOKINASE"/>
    <property type="match status" value="1"/>
</dbReference>
<dbReference type="GO" id="GO:0008662">
    <property type="term" value="F:1-phosphofructokinase activity"/>
    <property type="evidence" value="ECO:0007669"/>
    <property type="project" value="UniProtKB-EC"/>
</dbReference>
<protein>
    <recommendedName>
        <fullName evidence="7">Phosphofructokinase</fullName>
    </recommendedName>
</protein>
<reference evidence="10 11" key="1">
    <citation type="submission" date="2024-08" db="EMBL/GenBank/DDBJ databases">
        <title>Oceanimonas smirnovii Genome sequencing and assembly.</title>
        <authorList>
            <person name="Tang B."/>
        </authorList>
    </citation>
    <scope>NUCLEOTIDE SEQUENCE [LARGE SCALE GENOMIC DNA]</scope>
    <source>
        <strain evidence="10 11">OS2020-119</strain>
    </source>
</reference>
<evidence type="ECO:0000256" key="7">
    <source>
        <dbReference type="PIRNR" id="PIRNR000535"/>
    </source>
</evidence>
<evidence type="ECO:0000256" key="6">
    <source>
        <dbReference type="ARBA" id="ARBA00047745"/>
    </source>
</evidence>
<gene>
    <name evidence="10" type="primary">pfkB</name>
    <name evidence="10" type="ORF">AB9R89_00500</name>
</gene>
<dbReference type="PROSITE" id="PS00583">
    <property type="entry name" value="PFKB_KINASES_1"/>
    <property type="match status" value="1"/>
</dbReference>
<dbReference type="NCBIfam" id="TIGR03168">
    <property type="entry name" value="1-PFK"/>
    <property type="match status" value="1"/>
</dbReference>
<dbReference type="InterPro" id="IPR011611">
    <property type="entry name" value="PfkB_dom"/>
</dbReference>
<evidence type="ECO:0000259" key="9">
    <source>
        <dbReference type="Pfam" id="PF00294"/>
    </source>
</evidence>
<dbReference type="Pfam" id="PF00294">
    <property type="entry name" value="PfkB"/>
    <property type="match status" value="1"/>
</dbReference>
<dbReference type="InterPro" id="IPR029056">
    <property type="entry name" value="Ribokinase-like"/>
</dbReference>
<keyword evidence="11" id="KW-1185">Reference proteome</keyword>
<accession>A0ABW7NXB0</accession>
<comment type="function">
    <text evidence="8">Catalyzes the ATP-dependent phosphorylation of fructose-l-phosphate to fructose-l,6-bisphosphate.</text>
</comment>
<dbReference type="PANTHER" id="PTHR46566">
    <property type="entry name" value="1-PHOSPHOFRUCTOKINASE-RELATED"/>
    <property type="match status" value="1"/>
</dbReference>
<evidence type="ECO:0000313" key="11">
    <source>
        <dbReference type="Proteomes" id="UP001610706"/>
    </source>
</evidence>
<dbReference type="NCBIfam" id="TIGR03828">
    <property type="entry name" value="pfkB"/>
    <property type="match status" value="1"/>
</dbReference>
<dbReference type="RefSeq" id="WP_395544676.1">
    <property type="nucleotide sequence ID" value="NZ_CP166302.1"/>
</dbReference>
<feature type="domain" description="Carbohydrate kinase PfkB" evidence="9">
    <location>
        <begin position="8"/>
        <end position="291"/>
    </location>
</feature>
<comment type="caution">
    <text evidence="10">The sequence shown here is derived from an EMBL/GenBank/DDBJ whole genome shotgun (WGS) entry which is preliminary data.</text>
</comment>
<keyword evidence="4 8" id="KW-0418">Kinase</keyword>
<organism evidence="10 11">
    <name type="scientific">Oceanimonas smirnovii</name>
    <dbReference type="NCBI Taxonomy" id="264574"/>
    <lineage>
        <taxon>Bacteria</taxon>
        <taxon>Pseudomonadati</taxon>
        <taxon>Pseudomonadota</taxon>
        <taxon>Gammaproteobacteria</taxon>
        <taxon>Aeromonadales</taxon>
        <taxon>Aeromonadaceae</taxon>
        <taxon>Oceanimonas</taxon>
    </lineage>
</organism>
<evidence type="ECO:0000313" key="10">
    <source>
        <dbReference type="EMBL" id="MFH7563809.1"/>
    </source>
</evidence>
<evidence type="ECO:0000256" key="3">
    <source>
        <dbReference type="ARBA" id="ARBA00022741"/>
    </source>
</evidence>
<dbReference type="InterPro" id="IPR002173">
    <property type="entry name" value="Carboh/pur_kinase_PfkB_CS"/>
</dbReference>
<sequence>MSVLTLTLNPALDLTVSLVRLTAGQVNVAQSGHLGPAGKGINVARVLSELGHRPVVSGFLGRDNESAFCTLFEQHGMQDEFIRVAGNTRINVKVSEQDGRITDINLPGLSPHPADVARLQSTLTALSGRCQYLIVAGSLPAGVSPGWLEQLLTQWRQQGKDVWLDTSGEALKTGVQALPGLIKPNLDELAQLAGRRIKNEQALISCARQLQQSGIKDVVVSAGADGVYWFGSEGDWRGRVPAVNIVSTVGAGDSLVAGLCAGRLEGLKAPDNLRRAMALSLMAVTQIGVGIYCNDTFAGFQQAIQITPFDHGSRT</sequence>
<dbReference type="InterPro" id="IPR022463">
    <property type="entry name" value="1-PFruKinase"/>
</dbReference>
<dbReference type="Gene3D" id="3.40.1190.20">
    <property type="match status" value="1"/>
</dbReference>
<dbReference type="Proteomes" id="UP001610706">
    <property type="component" value="Unassembled WGS sequence"/>
</dbReference>
<evidence type="ECO:0000256" key="8">
    <source>
        <dbReference type="RuleBase" id="RU369061"/>
    </source>
</evidence>
<comment type="similarity">
    <text evidence="1 7 8">Belongs to the carbohydrate kinase PfkB family.</text>
</comment>
<dbReference type="PIRSF" id="PIRSF000535">
    <property type="entry name" value="1PFK/6PFK/LacC"/>
    <property type="match status" value="1"/>
</dbReference>